<feature type="transmembrane region" description="Helical" evidence="6">
    <location>
        <begin position="433"/>
        <end position="451"/>
    </location>
</feature>
<dbReference type="RefSeq" id="WP_257820231.1">
    <property type="nucleotide sequence ID" value="NZ_JABXYM010000001.1"/>
</dbReference>
<feature type="transmembrane region" description="Helical" evidence="6">
    <location>
        <begin position="47"/>
        <end position="69"/>
    </location>
</feature>
<evidence type="ECO:0000256" key="1">
    <source>
        <dbReference type="ARBA" id="ARBA00004651"/>
    </source>
</evidence>
<keyword evidence="8" id="KW-1185">Reference proteome</keyword>
<feature type="transmembrane region" description="Helical" evidence="6">
    <location>
        <begin position="406"/>
        <end position="427"/>
    </location>
</feature>
<organism evidence="7 8">
    <name type="scientific">Salipaludibacillus agaradhaerens</name>
    <name type="common">Bacillus agaradhaerens</name>
    <dbReference type="NCBI Taxonomy" id="76935"/>
    <lineage>
        <taxon>Bacteria</taxon>
        <taxon>Bacillati</taxon>
        <taxon>Bacillota</taxon>
        <taxon>Bacilli</taxon>
        <taxon>Bacillales</taxon>
        <taxon>Bacillaceae</taxon>
    </lineage>
</organism>
<feature type="transmembrane region" description="Helical" evidence="6">
    <location>
        <begin position="193"/>
        <end position="217"/>
    </location>
</feature>
<dbReference type="EMBL" id="JABXYM010000001">
    <property type="protein sequence ID" value="MCR6095456.1"/>
    <property type="molecule type" value="Genomic_DNA"/>
</dbReference>
<feature type="transmembrane region" description="Helical" evidence="6">
    <location>
        <begin position="379"/>
        <end position="399"/>
    </location>
</feature>
<dbReference type="InterPro" id="IPR024923">
    <property type="entry name" value="PG_synth_SpoVB"/>
</dbReference>
<name>A0A9Q4AZS6_SALAG</name>
<evidence type="ECO:0000256" key="6">
    <source>
        <dbReference type="SAM" id="Phobius"/>
    </source>
</evidence>
<sequence length="537" mass="58740">MSEQQLIRGTVILTASVFISKILGLIYVFPFTAIVGTKGMALYTYGYLPYTIMLSLSTLGVPLAVSKFVSKYNALGDYRTGQRLLKSGIVVMLITGIIAFLALFSLAEPIANQVVDPTDLKGNSYEDVIFAVRMVSVALLIVPVMAIIRGYFQGHQSMGPTAVSQVIEQIVRIVFILLFAFLILNVWNGELGTAVGIATFGAFVGALGGLAVLLIYWKKRGPSLKKQIDESTVEQKLPLRSMYKELLTYAIPLSIVGLAIPLYQLVDMVTFNQAMQALGYDMNVVETYYGAFSQTTHKLIQIPVALGTAMSLTIIPTVTNAFINEEHDRLQRTITQTYQIILFLTVPAAIGLTVLAEPVYGALFGLADLAEGAEVLRSYAWIAVAFAIFAVTAAILQGINRQKWAVIALLAGLAFKILSNTLLISWFEVHGAILATGIGYIIAIAINIWAIKKYANYDYTFVFKRFLLVCLFTGMMAIVVGFLQYGLMQLLPINTRMDALIILAVTVLSGIVVYLNLGIRSGLAGQILGERFKFLNK</sequence>
<keyword evidence="5 6" id="KW-0472">Membrane</keyword>
<accession>A0A9Q4AZS6</accession>
<dbReference type="GO" id="GO:0005886">
    <property type="term" value="C:plasma membrane"/>
    <property type="evidence" value="ECO:0007669"/>
    <property type="project" value="UniProtKB-SubCell"/>
</dbReference>
<evidence type="ECO:0000313" key="7">
    <source>
        <dbReference type="EMBL" id="MCR6095456.1"/>
    </source>
</evidence>
<evidence type="ECO:0000256" key="2">
    <source>
        <dbReference type="ARBA" id="ARBA00022475"/>
    </source>
</evidence>
<evidence type="ECO:0000256" key="5">
    <source>
        <dbReference type="ARBA" id="ARBA00023136"/>
    </source>
</evidence>
<reference evidence="7" key="1">
    <citation type="submission" date="2020-06" db="EMBL/GenBank/DDBJ databases">
        <title>Insight into the genomes of haloalkaliphilic bacilli from Kenyan soda lakes.</title>
        <authorList>
            <person name="Mwirichia R."/>
            <person name="Villamizar G.C."/>
            <person name="Poehlein A."/>
            <person name="Mugweru J."/>
            <person name="Kipnyargis A."/>
            <person name="Kiplimo D."/>
            <person name="Orwa P."/>
            <person name="Daniel R."/>
        </authorList>
    </citation>
    <scope>NUCLEOTIDE SEQUENCE</scope>
    <source>
        <strain evidence="7">B1096_S55</strain>
    </source>
</reference>
<evidence type="ECO:0000256" key="3">
    <source>
        <dbReference type="ARBA" id="ARBA00022692"/>
    </source>
</evidence>
<keyword evidence="3 6" id="KW-0812">Transmembrane</keyword>
<dbReference type="PANTHER" id="PTHR30250:SF21">
    <property type="entry name" value="LIPID II FLIPPASE MURJ"/>
    <property type="match status" value="1"/>
</dbReference>
<feature type="transmembrane region" description="Helical" evidence="6">
    <location>
        <begin position="246"/>
        <end position="266"/>
    </location>
</feature>
<feature type="transmembrane region" description="Helical" evidence="6">
    <location>
        <begin position="463"/>
        <end position="487"/>
    </location>
</feature>
<gene>
    <name evidence="7" type="ORF">HXA33_02780</name>
</gene>
<feature type="transmembrane region" description="Helical" evidence="6">
    <location>
        <begin position="299"/>
        <end position="319"/>
    </location>
</feature>
<comment type="subcellular location">
    <subcellularLocation>
        <location evidence="1">Cell membrane</location>
        <topology evidence="1">Multi-pass membrane protein</topology>
    </subcellularLocation>
</comment>
<feature type="transmembrane region" description="Helical" evidence="6">
    <location>
        <begin position="89"/>
        <end position="108"/>
    </location>
</feature>
<proteinExistence type="predicted"/>
<feature type="transmembrane region" description="Helical" evidence="6">
    <location>
        <begin position="499"/>
        <end position="517"/>
    </location>
</feature>
<feature type="transmembrane region" description="Helical" evidence="6">
    <location>
        <begin position="169"/>
        <end position="187"/>
    </location>
</feature>
<evidence type="ECO:0000313" key="8">
    <source>
        <dbReference type="Proteomes" id="UP001057753"/>
    </source>
</evidence>
<dbReference type="Pfam" id="PF01943">
    <property type="entry name" value="Polysacc_synt"/>
    <property type="match status" value="1"/>
</dbReference>
<feature type="transmembrane region" description="Helical" evidence="6">
    <location>
        <begin position="340"/>
        <end position="367"/>
    </location>
</feature>
<dbReference type="CDD" id="cd13124">
    <property type="entry name" value="MATE_SpoVB_like"/>
    <property type="match status" value="1"/>
</dbReference>
<feature type="transmembrane region" description="Helical" evidence="6">
    <location>
        <begin position="12"/>
        <end position="35"/>
    </location>
</feature>
<dbReference type="PANTHER" id="PTHR30250">
    <property type="entry name" value="PST FAMILY PREDICTED COLANIC ACID TRANSPORTER"/>
    <property type="match status" value="1"/>
</dbReference>
<keyword evidence="2" id="KW-1003">Cell membrane</keyword>
<dbReference type="Proteomes" id="UP001057753">
    <property type="component" value="Unassembled WGS sequence"/>
</dbReference>
<protein>
    <submittedName>
        <fullName evidence="7">Oligosaccharide flippase family protein</fullName>
    </submittedName>
</protein>
<keyword evidence="4 6" id="KW-1133">Transmembrane helix</keyword>
<dbReference type="PIRSF" id="PIRSF038958">
    <property type="entry name" value="PG_synth_SpoVB"/>
    <property type="match status" value="1"/>
</dbReference>
<dbReference type="AlphaFoldDB" id="A0A9Q4AZS6"/>
<dbReference type="InterPro" id="IPR002797">
    <property type="entry name" value="Polysacc_synth"/>
</dbReference>
<feature type="transmembrane region" description="Helical" evidence="6">
    <location>
        <begin position="128"/>
        <end position="148"/>
    </location>
</feature>
<evidence type="ECO:0000256" key="4">
    <source>
        <dbReference type="ARBA" id="ARBA00022989"/>
    </source>
</evidence>
<comment type="caution">
    <text evidence="7">The sequence shown here is derived from an EMBL/GenBank/DDBJ whole genome shotgun (WGS) entry which is preliminary data.</text>
</comment>
<dbReference type="InterPro" id="IPR050833">
    <property type="entry name" value="Poly_Biosynth_Transport"/>
</dbReference>